<comment type="similarity">
    <text evidence="1">Belongs to the peptidase U62 family.</text>
</comment>
<evidence type="ECO:0000256" key="4">
    <source>
        <dbReference type="ARBA" id="ARBA00023049"/>
    </source>
</evidence>
<dbReference type="Gene3D" id="3.30.2290.10">
    <property type="entry name" value="PmbA/TldD superfamily"/>
    <property type="match status" value="1"/>
</dbReference>
<dbReference type="InterPro" id="IPR035068">
    <property type="entry name" value="TldD/PmbA_N"/>
</dbReference>
<evidence type="ECO:0000259" key="6">
    <source>
        <dbReference type="Pfam" id="PF19289"/>
    </source>
</evidence>
<name>A0ABZ2GY77_9GAMM</name>
<dbReference type="InterPro" id="IPR045569">
    <property type="entry name" value="Metalloprtase-TldD/E_C"/>
</dbReference>
<dbReference type="Proteomes" id="UP001360424">
    <property type="component" value="Chromosome"/>
</dbReference>
<dbReference type="InterPro" id="IPR045570">
    <property type="entry name" value="Metalloprtase-TldD/E_cen_dom"/>
</dbReference>
<dbReference type="InterPro" id="IPR025502">
    <property type="entry name" value="TldD"/>
</dbReference>
<dbReference type="InterPro" id="IPR036059">
    <property type="entry name" value="TldD/PmbA_sf"/>
</dbReference>
<gene>
    <name evidence="8" type="primary">tldD</name>
    <name evidence="8" type="ORF">RQL38_00485</name>
</gene>
<dbReference type="RefSeq" id="WP_338521731.1">
    <property type="nucleotide sequence ID" value="NZ_CP135136.1"/>
</dbReference>
<dbReference type="PANTHER" id="PTHR30624">
    <property type="entry name" value="UNCHARACTERIZED PROTEIN TLDD AND PMBA"/>
    <property type="match status" value="1"/>
</dbReference>
<evidence type="ECO:0000313" key="8">
    <source>
        <dbReference type="EMBL" id="WWR12105.1"/>
    </source>
</evidence>
<dbReference type="Pfam" id="PF19290">
    <property type="entry name" value="PmbA_TldD_2nd"/>
    <property type="match status" value="1"/>
</dbReference>
<keyword evidence="2" id="KW-0645">Protease</keyword>
<feature type="domain" description="Metalloprotease TldD/E N-terminal" evidence="5">
    <location>
        <begin position="42"/>
        <end position="98"/>
    </location>
</feature>
<keyword evidence="3 8" id="KW-0378">Hydrolase</keyword>
<keyword evidence="4 8" id="KW-0482">Metalloprotease</keyword>
<reference evidence="8" key="1">
    <citation type="submission" date="2023-09" db="EMBL/GenBank/DDBJ databases">
        <title>Genomes of two closely related lineages of the louse Polyplax serrata with different host specificities.</title>
        <authorList>
            <person name="Martinu J."/>
            <person name="Tarabai H."/>
            <person name="Stefka J."/>
            <person name="Hypsa V."/>
        </authorList>
    </citation>
    <scope>NUCLEOTIDE SEQUENCE [LARGE SCALE GENOMIC DNA]</scope>
    <source>
        <strain evidence="8">HR10_N</strain>
    </source>
</reference>
<keyword evidence="9" id="KW-1185">Reference proteome</keyword>
<evidence type="ECO:0000256" key="1">
    <source>
        <dbReference type="ARBA" id="ARBA00005836"/>
    </source>
</evidence>
<protein>
    <submittedName>
        <fullName evidence="8">Metalloprotease TldD</fullName>
        <ecNumber evidence="8">3.4.24.-</ecNumber>
    </submittedName>
</protein>
<feature type="domain" description="Metalloprotease TldD/E central" evidence="7">
    <location>
        <begin position="139"/>
        <end position="251"/>
    </location>
</feature>
<dbReference type="GO" id="GO:0008237">
    <property type="term" value="F:metallopeptidase activity"/>
    <property type="evidence" value="ECO:0007669"/>
    <property type="project" value="UniProtKB-KW"/>
</dbReference>
<evidence type="ECO:0000313" key="9">
    <source>
        <dbReference type="Proteomes" id="UP001360424"/>
    </source>
</evidence>
<dbReference type="SUPFAM" id="SSF111283">
    <property type="entry name" value="Putative modulator of DNA gyrase, PmbA/TldD"/>
    <property type="match status" value="1"/>
</dbReference>
<evidence type="ECO:0000256" key="2">
    <source>
        <dbReference type="ARBA" id="ARBA00022670"/>
    </source>
</evidence>
<evidence type="ECO:0000259" key="5">
    <source>
        <dbReference type="Pfam" id="PF01523"/>
    </source>
</evidence>
<dbReference type="Pfam" id="PF01523">
    <property type="entry name" value="PmbA_TldD_1st"/>
    <property type="match status" value="1"/>
</dbReference>
<evidence type="ECO:0000256" key="3">
    <source>
        <dbReference type="ARBA" id="ARBA00022801"/>
    </source>
</evidence>
<dbReference type="Pfam" id="PF19289">
    <property type="entry name" value="PmbA_TldD_3rd"/>
    <property type="match status" value="1"/>
</dbReference>
<proteinExistence type="inferred from homology"/>
<feature type="domain" description="Metalloprotease TldD/E C-terminal" evidence="6">
    <location>
        <begin position="259"/>
        <end position="492"/>
    </location>
</feature>
<dbReference type="EC" id="3.4.24.-" evidence="8"/>
<accession>A0ABZ2GY77</accession>
<dbReference type="EMBL" id="CP135136">
    <property type="protein sequence ID" value="WWR12105.1"/>
    <property type="molecule type" value="Genomic_DNA"/>
</dbReference>
<dbReference type="PANTHER" id="PTHR30624:SF4">
    <property type="entry name" value="METALLOPROTEASE TLDD"/>
    <property type="match status" value="1"/>
</dbReference>
<dbReference type="InterPro" id="IPR051463">
    <property type="entry name" value="Peptidase_U62_metallo"/>
</dbReference>
<evidence type="ECO:0000259" key="7">
    <source>
        <dbReference type="Pfam" id="PF19290"/>
    </source>
</evidence>
<dbReference type="PIRSF" id="PIRSF004919">
    <property type="entry name" value="TldD"/>
    <property type="match status" value="1"/>
</dbReference>
<dbReference type="NCBIfam" id="NF008006">
    <property type="entry name" value="PRK10735.1"/>
    <property type="match status" value="1"/>
</dbReference>
<organism evidence="8 9">
    <name type="scientific">Candidatus Legionella polyplacis</name>
    <dbReference type="NCBI Taxonomy" id="2005262"/>
    <lineage>
        <taxon>Bacteria</taxon>
        <taxon>Pseudomonadati</taxon>
        <taxon>Pseudomonadota</taxon>
        <taxon>Gammaproteobacteria</taxon>
        <taxon>Legionellales</taxon>
        <taxon>Legionellaceae</taxon>
        <taxon>Legionella</taxon>
    </lineage>
</organism>
<sequence length="496" mass="55095">MENNDNILDTAKNILLNSTDIDEQIINKIITSTLIHNDSSTDLYFQNKIYESWYIEDSKIKNGHFSIKHGFGMRSIIDEKINYTYCDDISLSSIKEAMKIIQSIHANKKINISKNLKKKKTYIEKIYHEMKQYYSSINPIDNISQEKKISILQMIDKEARKLDPRVIQVSASLNGCFEAIIIANSNLQNKLIADIRPLVSIKIKIVVEGKNGKKETAQIGGGGRTSYSYFFQNKKAITYAKEAVKEAITNLESLDAPAGSMPVVLGPGWPGILLHEAIGHGLEGDFNRKKLSAFSGKIGEQIASKEVTIVDNGTLKNKRGSINIDDEGTPSQCTTLIENGILKNYMQDNFNAKLMKTKSTGNCRRESYEYPPIPRMTNTYMLPGKFNPKEIIESVKYGIYATNFDGGQVDITSGQFVFSSNKAYLIKNGKISNPIKGATLIGNGTEIMNRISMIGNDLNLDYGIGTCIKDNQSIPVGVGQPTIKIDTITVGGTKNK</sequence>
<dbReference type="InterPro" id="IPR002510">
    <property type="entry name" value="Metalloprtase-TldD/E_N"/>
</dbReference>